<dbReference type="OrthoDB" id="37916at2759"/>
<dbReference type="AlphaFoldDB" id="A0A1E7FT49"/>
<dbReference type="SUPFAM" id="SSF57863">
    <property type="entry name" value="ArfGap/RecO-like zinc finger"/>
    <property type="match status" value="1"/>
</dbReference>
<dbReference type="InParanoid" id="A0A1E7FT49"/>
<evidence type="ECO:0000256" key="3">
    <source>
        <dbReference type="ARBA" id="ARBA00022771"/>
    </source>
</evidence>
<evidence type="ECO:0000256" key="4">
    <source>
        <dbReference type="ARBA" id="ARBA00022833"/>
    </source>
</evidence>
<sequence>GNSCCVDCGNHDNDWASVTYGVLLCVRCSGRHRSYGVATSRVRSISMDNWSYSQVLAMLEGGNEQLHNFYD</sequence>
<gene>
    <name evidence="7" type="ORF">FRACYDRAFT_155490</name>
</gene>
<feature type="non-terminal residue" evidence="7">
    <location>
        <position position="71"/>
    </location>
</feature>
<evidence type="ECO:0000256" key="1">
    <source>
        <dbReference type="ARBA" id="ARBA00022468"/>
    </source>
</evidence>
<keyword evidence="3 5" id="KW-0863">Zinc-finger</keyword>
<accession>A0A1E7FT49</accession>
<dbReference type="InterPro" id="IPR038508">
    <property type="entry name" value="ArfGAP_dom_sf"/>
</dbReference>
<evidence type="ECO:0000256" key="2">
    <source>
        <dbReference type="ARBA" id="ARBA00022723"/>
    </source>
</evidence>
<dbReference type="GO" id="GO:0048205">
    <property type="term" value="P:COPI coating of Golgi vesicle"/>
    <property type="evidence" value="ECO:0007669"/>
    <property type="project" value="TreeGrafter"/>
</dbReference>
<dbReference type="KEGG" id="fcy:FRACYDRAFT_155490"/>
<dbReference type="PRINTS" id="PR00405">
    <property type="entry name" value="REVINTRACTNG"/>
</dbReference>
<dbReference type="SMART" id="SM00105">
    <property type="entry name" value="ArfGap"/>
    <property type="match status" value="1"/>
</dbReference>
<evidence type="ECO:0000259" key="6">
    <source>
        <dbReference type="PROSITE" id="PS50115"/>
    </source>
</evidence>
<evidence type="ECO:0000313" key="7">
    <source>
        <dbReference type="EMBL" id="OEU21329.1"/>
    </source>
</evidence>
<dbReference type="InterPro" id="IPR037278">
    <property type="entry name" value="ARFGAP/RecO"/>
</dbReference>
<evidence type="ECO:0000256" key="5">
    <source>
        <dbReference type="PROSITE-ProRule" id="PRU00288"/>
    </source>
</evidence>
<keyword evidence="2" id="KW-0479">Metal-binding</keyword>
<dbReference type="Gene3D" id="1.10.220.150">
    <property type="entry name" value="Arf GTPase activating protein"/>
    <property type="match status" value="1"/>
</dbReference>
<dbReference type="Pfam" id="PF01412">
    <property type="entry name" value="ArfGap"/>
    <property type="match status" value="1"/>
</dbReference>
<organism evidence="7 8">
    <name type="scientific">Fragilariopsis cylindrus CCMP1102</name>
    <dbReference type="NCBI Taxonomy" id="635003"/>
    <lineage>
        <taxon>Eukaryota</taxon>
        <taxon>Sar</taxon>
        <taxon>Stramenopiles</taxon>
        <taxon>Ochrophyta</taxon>
        <taxon>Bacillariophyta</taxon>
        <taxon>Bacillariophyceae</taxon>
        <taxon>Bacillariophycidae</taxon>
        <taxon>Bacillariales</taxon>
        <taxon>Bacillariaceae</taxon>
        <taxon>Fragilariopsis</taxon>
    </lineage>
</organism>
<dbReference type="EMBL" id="KV784354">
    <property type="protein sequence ID" value="OEU21329.1"/>
    <property type="molecule type" value="Genomic_DNA"/>
</dbReference>
<dbReference type="GO" id="GO:0005096">
    <property type="term" value="F:GTPase activator activity"/>
    <property type="evidence" value="ECO:0007669"/>
    <property type="project" value="UniProtKB-KW"/>
</dbReference>
<proteinExistence type="predicted"/>
<dbReference type="PROSITE" id="PS50115">
    <property type="entry name" value="ARFGAP"/>
    <property type="match status" value="1"/>
</dbReference>
<name>A0A1E7FT49_9STRA</name>
<keyword evidence="4" id="KW-0862">Zinc</keyword>
<reference evidence="7 8" key="1">
    <citation type="submission" date="2016-09" db="EMBL/GenBank/DDBJ databases">
        <title>Extensive genetic diversity and differential bi-allelic expression allows diatom success in the polar Southern Ocean.</title>
        <authorList>
            <consortium name="DOE Joint Genome Institute"/>
            <person name="Mock T."/>
            <person name="Otillar R.P."/>
            <person name="Strauss J."/>
            <person name="Dupont C."/>
            <person name="Frickenhaus S."/>
            <person name="Maumus F."/>
            <person name="Mcmullan M."/>
            <person name="Sanges R."/>
            <person name="Schmutz J."/>
            <person name="Toseland A."/>
            <person name="Valas R."/>
            <person name="Veluchamy A."/>
            <person name="Ward B.J."/>
            <person name="Allen A."/>
            <person name="Barry K."/>
            <person name="Falciatore A."/>
            <person name="Ferrante M."/>
            <person name="Fortunato A.E."/>
            <person name="Gloeckner G."/>
            <person name="Gruber A."/>
            <person name="Hipkin R."/>
            <person name="Janech M."/>
            <person name="Kroth P."/>
            <person name="Leese F."/>
            <person name="Lindquist E."/>
            <person name="Lyon B.R."/>
            <person name="Martin J."/>
            <person name="Mayer C."/>
            <person name="Parker M."/>
            <person name="Quesneville H."/>
            <person name="Raymond J."/>
            <person name="Uhlig C."/>
            <person name="Valentin K.U."/>
            <person name="Worden A.Z."/>
            <person name="Armbrust E.V."/>
            <person name="Bowler C."/>
            <person name="Green B."/>
            <person name="Moulton V."/>
            <person name="Van Oosterhout C."/>
            <person name="Grigoriev I."/>
        </authorList>
    </citation>
    <scope>NUCLEOTIDE SEQUENCE [LARGE SCALE GENOMIC DNA]</scope>
    <source>
        <strain evidence="7 8">CCMP1102</strain>
    </source>
</reference>
<dbReference type="InterPro" id="IPR001164">
    <property type="entry name" value="ArfGAP_dom"/>
</dbReference>
<dbReference type="Proteomes" id="UP000095751">
    <property type="component" value="Unassembled WGS sequence"/>
</dbReference>
<dbReference type="PANTHER" id="PTHR45686">
    <property type="entry name" value="ADP-RIBOSYLATION FACTOR GTPASE ACTIVATING PROTEIN 3, ISOFORM H-RELATED"/>
    <property type="match status" value="1"/>
</dbReference>
<keyword evidence="8" id="KW-1185">Reference proteome</keyword>
<dbReference type="GO" id="GO:0008270">
    <property type="term" value="F:zinc ion binding"/>
    <property type="evidence" value="ECO:0007669"/>
    <property type="project" value="UniProtKB-KW"/>
</dbReference>
<dbReference type="GO" id="GO:0000139">
    <property type="term" value="C:Golgi membrane"/>
    <property type="evidence" value="ECO:0007669"/>
    <property type="project" value="GOC"/>
</dbReference>
<feature type="non-terminal residue" evidence="7">
    <location>
        <position position="1"/>
    </location>
</feature>
<feature type="domain" description="Arf-GAP" evidence="6">
    <location>
        <begin position="1"/>
        <end position="71"/>
    </location>
</feature>
<evidence type="ECO:0000313" key="8">
    <source>
        <dbReference type="Proteomes" id="UP000095751"/>
    </source>
</evidence>
<protein>
    <submittedName>
        <fullName evidence="7">Arf GTPase activating protein</fullName>
    </submittedName>
</protein>
<dbReference type="PANTHER" id="PTHR45686:SF4">
    <property type="entry name" value="ADP-RIBOSYLATION FACTOR GTPASE ACTIVATING PROTEIN 3, ISOFORM H"/>
    <property type="match status" value="1"/>
</dbReference>
<keyword evidence="1" id="KW-0343">GTPase activation</keyword>